<reference evidence="14 15" key="1">
    <citation type="submission" date="2019-02" db="EMBL/GenBank/DDBJ databases">
        <title>Isolation and identification of novel species under the genus Muribaculum.</title>
        <authorList>
            <person name="Miyake S."/>
            <person name="Ding Y."/>
            <person name="Low A."/>
            <person name="Soh M."/>
            <person name="Seedorf H."/>
        </authorList>
    </citation>
    <scope>NUCLEOTIDE SEQUENCE [LARGE SCALE GENOMIC DNA]</scope>
    <source>
        <strain evidence="14 15">TLL-A3</strain>
    </source>
</reference>
<gene>
    <name evidence="8 14" type="primary">dnaA</name>
    <name evidence="14" type="ORF">EZ315_09430</name>
</gene>
<dbReference type="Pfam" id="PF08299">
    <property type="entry name" value="Bac_DnaA_C"/>
    <property type="match status" value="1"/>
</dbReference>
<dbReference type="Pfam" id="PF11638">
    <property type="entry name" value="DnaA_N"/>
    <property type="match status" value="1"/>
</dbReference>
<dbReference type="GO" id="GO:0003688">
    <property type="term" value="F:DNA replication origin binding"/>
    <property type="evidence" value="ECO:0007669"/>
    <property type="project" value="UniProtKB-UniRule"/>
</dbReference>
<name>A0A4Z0V7W0_9BACT</name>
<dbReference type="InterPro" id="IPR003593">
    <property type="entry name" value="AAA+_ATPase"/>
</dbReference>
<dbReference type="Gene3D" id="1.10.8.60">
    <property type="match status" value="1"/>
</dbReference>
<comment type="caution">
    <text evidence="14">The sequence shown here is derived from an EMBL/GenBank/DDBJ whole genome shotgun (WGS) entry which is preliminary data.</text>
</comment>
<keyword evidence="15" id="KW-1185">Reference proteome</keyword>
<dbReference type="PANTHER" id="PTHR30050:SF2">
    <property type="entry name" value="CHROMOSOMAL REPLICATION INITIATOR PROTEIN DNAA"/>
    <property type="match status" value="1"/>
</dbReference>
<dbReference type="GO" id="GO:0005886">
    <property type="term" value="C:plasma membrane"/>
    <property type="evidence" value="ECO:0007669"/>
    <property type="project" value="TreeGrafter"/>
</dbReference>
<comment type="similarity">
    <text evidence="1 8 11">Belongs to the DnaA family.</text>
</comment>
<dbReference type="PRINTS" id="PR00051">
    <property type="entry name" value="DNAA"/>
</dbReference>
<keyword evidence="5 8" id="KW-0067">ATP-binding</keyword>
<evidence type="ECO:0000256" key="11">
    <source>
        <dbReference type="RuleBase" id="RU004227"/>
    </source>
</evidence>
<evidence type="ECO:0000313" key="14">
    <source>
        <dbReference type="EMBL" id="TGG40871.1"/>
    </source>
</evidence>
<organism evidence="14 15">
    <name type="scientific">Duncaniella freteri</name>
    <dbReference type="NCBI Taxonomy" id="2530391"/>
    <lineage>
        <taxon>Bacteria</taxon>
        <taxon>Pseudomonadati</taxon>
        <taxon>Bacteroidota</taxon>
        <taxon>Bacteroidia</taxon>
        <taxon>Bacteroidales</taxon>
        <taxon>Muribaculaceae</taxon>
        <taxon>Duncaniella</taxon>
    </lineage>
</organism>
<evidence type="ECO:0000256" key="7">
    <source>
        <dbReference type="ARBA" id="ARBA00023125"/>
    </source>
</evidence>
<feature type="region of interest" description="Domain IV, binds dsDNA" evidence="8">
    <location>
        <begin position="343"/>
        <end position="463"/>
    </location>
</feature>
<evidence type="ECO:0000256" key="4">
    <source>
        <dbReference type="ARBA" id="ARBA00022741"/>
    </source>
</evidence>
<dbReference type="InterPro" id="IPR013317">
    <property type="entry name" value="DnaA_dom"/>
</dbReference>
<dbReference type="NCBIfam" id="TIGR00362">
    <property type="entry name" value="DnaA"/>
    <property type="match status" value="1"/>
</dbReference>
<dbReference type="SMART" id="SM00760">
    <property type="entry name" value="Bac_DnaA_C"/>
    <property type="match status" value="1"/>
</dbReference>
<dbReference type="GO" id="GO:0006270">
    <property type="term" value="P:DNA replication initiation"/>
    <property type="evidence" value="ECO:0007669"/>
    <property type="project" value="UniProtKB-UniRule"/>
</dbReference>
<dbReference type="GO" id="GO:0008289">
    <property type="term" value="F:lipid binding"/>
    <property type="evidence" value="ECO:0007669"/>
    <property type="project" value="UniProtKB-KW"/>
</dbReference>
<sequence>MQHLNSPLWDKCLEIIRDTIPEEHYHYWFSPLSFESLKDNVLTISCPSEFFVEQLEDRYVRVLKSALDRVFGKGIRLIYNFPVVANDPTSKVSMDSAQPSAAVKPGPGASANPFQDKYVEEINSQLNPEYTFENYCISESNKVAQSIGEAIANDPKLKTFNPLFIFGPCGVGKTHLIQAIGIRIKERDPRTRVLYITARLFQDQFSSATLRGKINEFIKFYQSIDTLIIDDIQELIGKEKTQRTFFHIFNHLKQNNKQLIMSSDCAPADMEGMEERLLSRFKSGMTARLDKPDYALRREVLLQKSRRDGINLPEDVVEFIVTNVTQSIREIEGVMVSLLAYATGLNCEIDINLARRVLANSVKLNQRKTNFESITKVVSDYYNIEPAQIFDKSRKREVSDARQMVMYLAKKHTKMPFKTIGARLQRSHATVLYACKLIDERLPLEKKLQEDLSQIERELMAEQ</sequence>
<evidence type="ECO:0000256" key="6">
    <source>
        <dbReference type="ARBA" id="ARBA00023121"/>
    </source>
</evidence>
<dbReference type="GO" id="GO:0006275">
    <property type="term" value="P:regulation of DNA replication"/>
    <property type="evidence" value="ECO:0007669"/>
    <property type="project" value="UniProtKB-UniRule"/>
</dbReference>
<dbReference type="GO" id="GO:0005737">
    <property type="term" value="C:cytoplasm"/>
    <property type="evidence" value="ECO:0007669"/>
    <property type="project" value="UniProtKB-SubCell"/>
</dbReference>
<dbReference type="Pfam" id="PF00308">
    <property type="entry name" value="Bac_DnaA"/>
    <property type="match status" value="1"/>
</dbReference>
<feature type="binding site" evidence="8">
    <location>
        <position position="172"/>
    </location>
    <ligand>
        <name>ATP</name>
        <dbReference type="ChEBI" id="CHEBI:30616"/>
    </ligand>
</feature>
<dbReference type="CDD" id="cd06571">
    <property type="entry name" value="Bac_DnaA_C"/>
    <property type="match status" value="1"/>
</dbReference>
<dbReference type="FunFam" id="3.40.50.300:FF:000668">
    <property type="entry name" value="Chromosomal replication initiator protein DnaA"/>
    <property type="match status" value="1"/>
</dbReference>
<evidence type="ECO:0000259" key="13">
    <source>
        <dbReference type="SMART" id="SM00760"/>
    </source>
</evidence>
<evidence type="ECO:0000256" key="10">
    <source>
        <dbReference type="RuleBase" id="RU000577"/>
    </source>
</evidence>
<dbReference type="HAMAP" id="MF_00377">
    <property type="entry name" value="DnaA_bact"/>
    <property type="match status" value="1"/>
</dbReference>
<evidence type="ECO:0000256" key="1">
    <source>
        <dbReference type="ARBA" id="ARBA00006583"/>
    </source>
</evidence>
<dbReference type="SUPFAM" id="SSF52540">
    <property type="entry name" value="P-loop containing nucleoside triphosphate hydrolases"/>
    <property type="match status" value="1"/>
</dbReference>
<keyword evidence="6 8" id="KW-0446">Lipid-binding</keyword>
<dbReference type="Gene3D" id="3.30.300.180">
    <property type="match status" value="1"/>
</dbReference>
<feature type="domain" description="Chromosomal replication initiator DnaA C-terminal" evidence="13">
    <location>
        <begin position="370"/>
        <end position="438"/>
    </location>
</feature>
<evidence type="ECO:0000256" key="8">
    <source>
        <dbReference type="HAMAP-Rule" id="MF_00377"/>
    </source>
</evidence>
<evidence type="ECO:0000256" key="5">
    <source>
        <dbReference type="ARBA" id="ARBA00022840"/>
    </source>
</evidence>
<dbReference type="InterPro" id="IPR001957">
    <property type="entry name" value="Chromosome_initiator_DnaA"/>
</dbReference>
<comment type="subunit">
    <text evidence="8">Oligomerizes as a right-handed, spiral filament on DNA at oriC.</text>
</comment>
<dbReference type="RefSeq" id="WP_135471828.1">
    <property type="nucleotide sequence ID" value="NZ_CASCNC010000040.1"/>
</dbReference>
<dbReference type="InterPro" id="IPR027417">
    <property type="entry name" value="P-loop_NTPase"/>
</dbReference>
<keyword evidence="7 8" id="KW-0238">DNA-binding</keyword>
<evidence type="ECO:0000313" key="15">
    <source>
        <dbReference type="Proteomes" id="UP000297635"/>
    </source>
</evidence>
<dbReference type="GeneID" id="82150009"/>
<feature type="region of interest" description="Domain I, interacts with DnaA modulators" evidence="8">
    <location>
        <begin position="1"/>
        <end position="88"/>
    </location>
</feature>
<comment type="subcellular location">
    <subcellularLocation>
        <location evidence="8">Cytoplasm</location>
    </subcellularLocation>
</comment>
<dbReference type="GO" id="GO:0005524">
    <property type="term" value="F:ATP binding"/>
    <property type="evidence" value="ECO:0007669"/>
    <property type="project" value="UniProtKB-UniRule"/>
</dbReference>
<dbReference type="InterPro" id="IPR013159">
    <property type="entry name" value="DnaA_C"/>
</dbReference>
<evidence type="ECO:0000256" key="3">
    <source>
        <dbReference type="ARBA" id="ARBA00022705"/>
    </source>
</evidence>
<comment type="domain">
    <text evidence="8">Domain I is involved in oligomerization and binding regulators, domain II is flexibile and of varying length in different bacteria, domain III forms the AAA+ region, while domain IV binds dsDNA.</text>
</comment>
<dbReference type="SMART" id="SM00382">
    <property type="entry name" value="AAA"/>
    <property type="match status" value="1"/>
</dbReference>
<evidence type="ECO:0000256" key="9">
    <source>
        <dbReference type="NCBIfam" id="TIGR00362"/>
    </source>
</evidence>
<dbReference type="InterPro" id="IPR020591">
    <property type="entry name" value="Chromosome_initiator_DnaA-like"/>
</dbReference>
<feature type="binding site" evidence="8">
    <location>
        <position position="174"/>
    </location>
    <ligand>
        <name>ATP</name>
        <dbReference type="ChEBI" id="CHEBI:30616"/>
    </ligand>
</feature>
<proteinExistence type="inferred from homology"/>
<accession>A0A4Z0V7W0</accession>
<comment type="caution">
    <text evidence="8">Lacks conserved residue(s) required for the propagation of feature annotation.</text>
</comment>
<feature type="domain" description="AAA+ ATPase" evidence="12">
    <location>
        <begin position="159"/>
        <end position="293"/>
    </location>
</feature>
<evidence type="ECO:0000256" key="2">
    <source>
        <dbReference type="ARBA" id="ARBA00022490"/>
    </source>
</evidence>
<dbReference type="Gene3D" id="3.40.50.300">
    <property type="entry name" value="P-loop containing nucleotide triphosphate hydrolases"/>
    <property type="match status" value="1"/>
</dbReference>
<dbReference type="EMBL" id="SJSA01000001">
    <property type="protein sequence ID" value="TGG40871.1"/>
    <property type="molecule type" value="Genomic_DNA"/>
</dbReference>
<dbReference type="SUPFAM" id="SSF48295">
    <property type="entry name" value="TrpR-like"/>
    <property type="match status" value="1"/>
</dbReference>
<dbReference type="Gene3D" id="1.10.1750.10">
    <property type="match status" value="1"/>
</dbReference>
<dbReference type="Proteomes" id="UP000297635">
    <property type="component" value="Unassembled WGS sequence"/>
</dbReference>
<keyword evidence="3 8" id="KW-0235">DNA replication</keyword>
<dbReference type="InterPro" id="IPR024633">
    <property type="entry name" value="DnaA_N_dom"/>
</dbReference>
<keyword evidence="4 8" id="KW-0547">Nucleotide-binding</keyword>
<comment type="function">
    <text evidence="8 10">Plays an essential role in the initiation and regulation of chromosomal replication. ATP-DnaA binds to the origin of replication (oriC) to initiate formation of the DNA replication initiation complex once per cell cycle. Binds the DnaA box (a 9 base pair repeat at the origin) and separates the double-stranded (ds)DNA. Forms a right-handed helical filament on oriC DNA; dsDNA binds to the exterior of the filament while single-stranded (ss)DNA is stabiized in the filament's interior. The ATP-DnaA-oriC complex binds and stabilizes one strand of the AT-rich DNA unwinding element (DUE), permitting loading of DNA polymerase. After initiation quickly degrades to an ADP-DnaA complex that is not apt for DNA replication. Binds acidic phospholipids.</text>
</comment>
<dbReference type="InterPro" id="IPR010921">
    <property type="entry name" value="Trp_repressor/repl_initiator"/>
</dbReference>
<feature type="binding site" evidence="8">
    <location>
        <position position="170"/>
    </location>
    <ligand>
        <name>ATP</name>
        <dbReference type="ChEBI" id="CHEBI:30616"/>
    </ligand>
</feature>
<dbReference type="PANTHER" id="PTHR30050">
    <property type="entry name" value="CHROMOSOMAL REPLICATION INITIATOR PROTEIN DNAA"/>
    <property type="match status" value="1"/>
</dbReference>
<protein>
    <recommendedName>
        <fullName evidence="8 9">Chromosomal replication initiator protein DnaA</fullName>
    </recommendedName>
</protein>
<dbReference type="AlphaFoldDB" id="A0A4Z0V7W0"/>
<dbReference type="CDD" id="cd00009">
    <property type="entry name" value="AAA"/>
    <property type="match status" value="1"/>
</dbReference>
<feature type="binding site" evidence="8">
    <location>
        <position position="173"/>
    </location>
    <ligand>
        <name>ATP</name>
        <dbReference type="ChEBI" id="CHEBI:30616"/>
    </ligand>
</feature>
<evidence type="ECO:0000259" key="12">
    <source>
        <dbReference type="SMART" id="SM00382"/>
    </source>
</evidence>
<dbReference type="InterPro" id="IPR038454">
    <property type="entry name" value="DnaA_N_sf"/>
</dbReference>
<keyword evidence="2 8" id="KW-0963">Cytoplasm</keyword>